<reference evidence="14" key="1">
    <citation type="journal article" date="2014" name="Genome Announc.">
        <title>Draft genome sequence of Rhodosporidium toruloides CECT1137, an oleaginous yeast of biotechnological interest.</title>
        <authorList>
            <person name="Morin N."/>
            <person name="Calcas X."/>
            <person name="Devillers H."/>
            <person name="Durrens P."/>
            <person name="Sherman D.J."/>
            <person name="Nicaud J.-M."/>
            <person name="Neuveglise C."/>
        </authorList>
    </citation>
    <scope>NUCLEOTIDE SEQUENCE</scope>
    <source>
        <strain evidence="14">CECT1137</strain>
    </source>
</reference>
<gene>
    <name evidence="14" type="ORF">RHTO0S_24e00540g</name>
</gene>
<organism evidence="14">
    <name type="scientific">Rhodotorula toruloides</name>
    <name type="common">Yeast</name>
    <name type="synonym">Rhodosporidium toruloides</name>
    <dbReference type="NCBI Taxonomy" id="5286"/>
    <lineage>
        <taxon>Eukaryota</taxon>
        <taxon>Fungi</taxon>
        <taxon>Dikarya</taxon>
        <taxon>Basidiomycota</taxon>
        <taxon>Pucciniomycotina</taxon>
        <taxon>Microbotryomycetes</taxon>
        <taxon>Sporidiobolales</taxon>
        <taxon>Sporidiobolaceae</taxon>
        <taxon>Rhodotorula</taxon>
    </lineage>
</organism>
<dbReference type="GO" id="GO:0008703">
    <property type="term" value="F:5-amino-6-(5-phosphoribosylamino)uracil reductase activity"/>
    <property type="evidence" value="ECO:0007669"/>
    <property type="project" value="InterPro"/>
</dbReference>
<feature type="domain" description="Bacterial bifunctional deaminase-reductase C-terminal" evidence="13">
    <location>
        <begin position="41"/>
        <end position="257"/>
    </location>
</feature>
<dbReference type="InterPro" id="IPR050765">
    <property type="entry name" value="Riboflavin_Biosynth_HTPR"/>
</dbReference>
<proteinExistence type="inferred from homology"/>
<comment type="pathway">
    <text evidence="2">Cofactor biosynthesis; riboflavin biosynthesis.</text>
</comment>
<evidence type="ECO:0000256" key="2">
    <source>
        <dbReference type="ARBA" id="ARBA00005104"/>
    </source>
</evidence>
<evidence type="ECO:0000256" key="8">
    <source>
        <dbReference type="ARBA" id="ARBA00023002"/>
    </source>
</evidence>
<evidence type="ECO:0000256" key="6">
    <source>
        <dbReference type="ARBA" id="ARBA00022619"/>
    </source>
</evidence>
<keyword evidence="6" id="KW-0686">Riboflavin biosynthesis</keyword>
<protein>
    <recommendedName>
        <fullName evidence="5">2,5-diamino-6-ribosylamino-4(3H)-pyrimidinone 5'-phosphate reductase</fullName>
        <ecNumber evidence="4">1.1.1.302</ecNumber>
    </recommendedName>
    <alternativeName>
        <fullName evidence="10">2,5-diamino-6-(5-phospho-D-ribosylamino)pyrimidin-4(3H)-one reductase</fullName>
    </alternativeName>
    <alternativeName>
        <fullName evidence="9">2,5-diamino-6-ribitylamino-4(3H)-pyrimidinone 5'-phosphate synthase</fullName>
    </alternativeName>
</protein>
<evidence type="ECO:0000256" key="9">
    <source>
        <dbReference type="ARBA" id="ARBA00030073"/>
    </source>
</evidence>
<dbReference type="EC" id="1.1.1.302" evidence="4"/>
<dbReference type="OrthoDB" id="5432at2759"/>
<evidence type="ECO:0000256" key="12">
    <source>
        <dbReference type="ARBA" id="ARBA00049020"/>
    </source>
</evidence>
<comment type="catalytic activity">
    <reaction evidence="12">
        <text>2,5-diamino-6-(1-D-ribitylamino)pyrimidin-4(3H)-one 5'-phosphate + NADP(+) = 2,5-diamino-6-(1-D-ribosylamino)pyrimidin-4(3H)-one 5'-phosphate + NADPH + H(+)</text>
        <dbReference type="Rhea" id="RHEA:27278"/>
        <dbReference type="ChEBI" id="CHEBI:15378"/>
        <dbReference type="ChEBI" id="CHEBI:57783"/>
        <dbReference type="ChEBI" id="CHEBI:58349"/>
        <dbReference type="ChEBI" id="CHEBI:58890"/>
        <dbReference type="ChEBI" id="CHEBI:59545"/>
        <dbReference type="EC" id="1.1.1.302"/>
    </reaction>
</comment>
<dbReference type="PANTHER" id="PTHR38011">
    <property type="entry name" value="DIHYDROFOLATE REDUCTASE FAMILY PROTEIN (AFU_ORTHOLOGUE AFUA_8G06820)"/>
    <property type="match status" value="1"/>
</dbReference>
<evidence type="ECO:0000313" key="14">
    <source>
        <dbReference type="EMBL" id="CDR49199.1"/>
    </source>
</evidence>
<evidence type="ECO:0000259" key="13">
    <source>
        <dbReference type="Pfam" id="PF01872"/>
    </source>
</evidence>
<dbReference type="InterPro" id="IPR024072">
    <property type="entry name" value="DHFR-like_dom_sf"/>
</dbReference>
<evidence type="ECO:0000256" key="4">
    <source>
        <dbReference type="ARBA" id="ARBA00012851"/>
    </source>
</evidence>
<evidence type="ECO:0000256" key="11">
    <source>
        <dbReference type="ARBA" id="ARBA00047550"/>
    </source>
</evidence>
<evidence type="ECO:0000256" key="5">
    <source>
        <dbReference type="ARBA" id="ARBA00015035"/>
    </source>
</evidence>
<comment type="catalytic activity">
    <reaction evidence="11">
        <text>2,5-diamino-6-(1-D-ribitylamino)pyrimidin-4(3H)-one 5'-phosphate + NAD(+) = 2,5-diamino-6-(1-D-ribosylamino)pyrimidin-4(3H)-one 5'-phosphate + NADH + H(+)</text>
        <dbReference type="Rhea" id="RHEA:27274"/>
        <dbReference type="ChEBI" id="CHEBI:15378"/>
        <dbReference type="ChEBI" id="CHEBI:57540"/>
        <dbReference type="ChEBI" id="CHEBI:57945"/>
        <dbReference type="ChEBI" id="CHEBI:58890"/>
        <dbReference type="ChEBI" id="CHEBI:59545"/>
        <dbReference type="EC" id="1.1.1.302"/>
    </reaction>
</comment>
<dbReference type="SUPFAM" id="SSF53597">
    <property type="entry name" value="Dihydrofolate reductase-like"/>
    <property type="match status" value="1"/>
</dbReference>
<comment type="similarity">
    <text evidence="3">Belongs to the HTP reductase family.</text>
</comment>
<accession>A0A061BMI8</accession>
<keyword evidence="8" id="KW-0560">Oxidoreductase</keyword>
<dbReference type="InterPro" id="IPR002734">
    <property type="entry name" value="RibDG_C"/>
</dbReference>
<dbReference type="PANTHER" id="PTHR38011:SF7">
    <property type="entry name" value="2,5-DIAMINO-6-RIBOSYLAMINO-4(3H)-PYRIMIDINONE 5'-PHOSPHATE REDUCTASE"/>
    <property type="match status" value="1"/>
</dbReference>
<evidence type="ECO:0000256" key="10">
    <source>
        <dbReference type="ARBA" id="ARBA00031630"/>
    </source>
</evidence>
<evidence type="ECO:0000256" key="1">
    <source>
        <dbReference type="ARBA" id="ARBA00003555"/>
    </source>
</evidence>
<dbReference type="Pfam" id="PF01872">
    <property type="entry name" value="RibD_C"/>
    <property type="match status" value="1"/>
</dbReference>
<name>A0A061BMI8_RHOTO</name>
<sequence length="265" mass="28291">MLLEPANAGADPALALVRDIYPADLLVPVSHARPRQPGEKPFVTLTYAQSLDGKIAGKGGKQLLLSGQESMTLTHRLRQLHDSILVGVGTVINDDPQLTARIPHLLPLKDQPLPIVLDSSLRMPLTSKLLSNARKGISKAPLVVCKRLRVGEKGLESQAISEAGGKVYIANDFGRGIDLRKFIHDPAATPFLGRSLMVEGGASVISSFLATPGLVDLVIVTVAPVLVGDEGVSVTKEGVDLPRLEHVRTQVFGKDAVFVCKPVYP</sequence>
<comment type="function">
    <text evidence="1">Catalyzes an early step in riboflavin biosynthesis, the NADPH-dependent reduction of the ribose side chain of 2,5-diamino-6-ribosylamino-4(3H)-pyrimidinone 5'-phosphate, yielding 2,5-diamino-6-ribitylamino-4(3H)-pyrimidinone 5'-phosphate.</text>
</comment>
<evidence type="ECO:0000256" key="3">
    <source>
        <dbReference type="ARBA" id="ARBA00009723"/>
    </source>
</evidence>
<keyword evidence="7" id="KW-0521">NADP</keyword>
<dbReference type="EMBL" id="LK052959">
    <property type="protein sequence ID" value="CDR49199.1"/>
    <property type="molecule type" value="Genomic_DNA"/>
</dbReference>
<dbReference type="Gene3D" id="3.40.430.10">
    <property type="entry name" value="Dihydrofolate Reductase, subunit A"/>
    <property type="match status" value="1"/>
</dbReference>
<dbReference type="AlphaFoldDB" id="A0A061BMI8"/>
<evidence type="ECO:0000256" key="7">
    <source>
        <dbReference type="ARBA" id="ARBA00022857"/>
    </source>
</evidence>
<dbReference type="GO" id="GO:0009231">
    <property type="term" value="P:riboflavin biosynthetic process"/>
    <property type="evidence" value="ECO:0007669"/>
    <property type="project" value="UniProtKB-KW"/>
</dbReference>